<keyword evidence="4" id="KW-1185">Reference proteome</keyword>
<sequence>MAFRGTRRQGPAQLEAQDPGKNGTSQNASPQMTEIEGHVEELVDEVRAAARQPLGATENTPAPDSNAARPDDSDDAGEDLDALIQAEERRLERLAKEVKLADLRRRTAAAEANIAGARIGLNHTAIDQVSLETRSVASQDYQIDPANPDLQVLPINRQPLPPQASLVPGEITRTVHVDDRTPPNPVNMAIFTGKTIGEYNDFINQLEAHFNKYEHYYSVEKRKVALAVSYLHKSVLYHWVEYTHGWAIQRSWKEFLEFCLHWINDHRNLQKDAAQKFFDARQLEHQSVRDFAAYLAIWERQMKTQLSEELRQEYLRTRVLPRIRSEALKYPQEPETYEAYVSYLQTIEDQLPGRKLAQQPAGKARMGRPNSRTHTVEGTDNMGPTPKRGAHKRNYDSYLENKRRGSKPWWQWNDEENKEPQPRDSVGAGIPSSRPSPWAFTVLLKVDTPMKKRDAWTLVDSGAQEEFANQRWAKQHLPPSEALPGSVSALDDRKITPYGQHNLIASIVDAKGEECTFNIPVEAVDMYGYDLILGH</sequence>
<organism evidence="3 4">
    <name type="scientific">Monascus purpureus</name>
    <name type="common">Red mold</name>
    <name type="synonym">Monascus anka</name>
    <dbReference type="NCBI Taxonomy" id="5098"/>
    <lineage>
        <taxon>Eukaryota</taxon>
        <taxon>Fungi</taxon>
        <taxon>Dikarya</taxon>
        <taxon>Ascomycota</taxon>
        <taxon>Pezizomycotina</taxon>
        <taxon>Eurotiomycetes</taxon>
        <taxon>Eurotiomycetidae</taxon>
        <taxon>Eurotiales</taxon>
        <taxon>Aspergillaceae</taxon>
        <taxon>Monascus</taxon>
    </lineage>
</organism>
<reference evidence="3 4" key="1">
    <citation type="submission" date="2019-06" db="EMBL/GenBank/DDBJ databases">
        <title>Wine fermentation using esterase from Monascus purpureus.</title>
        <authorList>
            <person name="Geng C."/>
            <person name="Zhang Y."/>
        </authorList>
    </citation>
    <scope>NUCLEOTIDE SEQUENCE [LARGE SCALE GENOMIC DNA]</scope>
    <source>
        <strain evidence="3">HQ1</strain>
    </source>
</reference>
<keyword evidence="1" id="KW-0175">Coiled coil</keyword>
<comment type="caution">
    <text evidence="3">The sequence shown here is derived from an EMBL/GenBank/DDBJ whole genome shotgun (WGS) entry which is preliminary data.</text>
</comment>
<gene>
    <name evidence="3" type="ORF">MPDQ_002063</name>
</gene>
<feature type="coiled-coil region" evidence="1">
    <location>
        <begin position="77"/>
        <end position="104"/>
    </location>
</feature>
<protein>
    <submittedName>
        <fullName evidence="3">Uncharacterized protein</fullName>
    </submittedName>
</protein>
<dbReference type="AlphaFoldDB" id="A0A507R4I1"/>
<feature type="compositionally biased region" description="Polar residues" evidence="2">
    <location>
        <begin position="22"/>
        <end position="32"/>
    </location>
</feature>
<feature type="region of interest" description="Disordered" evidence="2">
    <location>
        <begin position="1"/>
        <end position="77"/>
    </location>
</feature>
<name>A0A507R4I1_MONPU</name>
<evidence type="ECO:0000313" key="4">
    <source>
        <dbReference type="Proteomes" id="UP000319663"/>
    </source>
</evidence>
<evidence type="ECO:0000313" key="3">
    <source>
        <dbReference type="EMBL" id="TQB75763.1"/>
    </source>
</evidence>
<dbReference type="EMBL" id="VIFY01000016">
    <property type="protein sequence ID" value="TQB75763.1"/>
    <property type="molecule type" value="Genomic_DNA"/>
</dbReference>
<evidence type="ECO:0000256" key="2">
    <source>
        <dbReference type="SAM" id="MobiDB-lite"/>
    </source>
</evidence>
<evidence type="ECO:0000256" key="1">
    <source>
        <dbReference type="SAM" id="Coils"/>
    </source>
</evidence>
<feature type="compositionally biased region" description="Basic and acidic residues" evidence="2">
    <location>
        <begin position="35"/>
        <end position="48"/>
    </location>
</feature>
<dbReference type="Proteomes" id="UP000319663">
    <property type="component" value="Unassembled WGS sequence"/>
</dbReference>
<dbReference type="STRING" id="5098.A0A507R4I1"/>
<feature type="region of interest" description="Disordered" evidence="2">
    <location>
        <begin position="410"/>
        <end position="432"/>
    </location>
</feature>
<accession>A0A507R4I1</accession>
<feature type="region of interest" description="Disordered" evidence="2">
    <location>
        <begin position="356"/>
        <end position="396"/>
    </location>
</feature>
<proteinExistence type="predicted"/>